<dbReference type="Pfam" id="PF14559">
    <property type="entry name" value="TPR_19"/>
    <property type="match status" value="1"/>
</dbReference>
<keyword evidence="2 3" id="KW-0802">TPR repeat</keyword>
<evidence type="ECO:0000256" key="3">
    <source>
        <dbReference type="PROSITE-ProRule" id="PRU00339"/>
    </source>
</evidence>
<dbReference type="PANTHER" id="PTHR45586:SF1">
    <property type="entry name" value="LIPOPOLYSACCHARIDE ASSEMBLY PROTEIN B"/>
    <property type="match status" value="1"/>
</dbReference>
<feature type="repeat" description="TPR" evidence="3">
    <location>
        <begin position="153"/>
        <end position="186"/>
    </location>
</feature>
<dbReference type="SUPFAM" id="SSF48452">
    <property type="entry name" value="TPR-like"/>
    <property type="match status" value="1"/>
</dbReference>
<evidence type="ECO:0000313" key="7">
    <source>
        <dbReference type="Proteomes" id="UP000290289"/>
    </source>
</evidence>
<organism evidence="6 7">
    <name type="scientific">Malus domestica</name>
    <name type="common">Apple</name>
    <name type="synonym">Pyrus malus</name>
    <dbReference type="NCBI Taxonomy" id="3750"/>
    <lineage>
        <taxon>Eukaryota</taxon>
        <taxon>Viridiplantae</taxon>
        <taxon>Streptophyta</taxon>
        <taxon>Embryophyta</taxon>
        <taxon>Tracheophyta</taxon>
        <taxon>Spermatophyta</taxon>
        <taxon>Magnoliopsida</taxon>
        <taxon>eudicotyledons</taxon>
        <taxon>Gunneridae</taxon>
        <taxon>Pentapetalae</taxon>
        <taxon>rosids</taxon>
        <taxon>fabids</taxon>
        <taxon>Rosales</taxon>
        <taxon>Rosaceae</taxon>
        <taxon>Amygdaloideae</taxon>
        <taxon>Maleae</taxon>
        <taxon>Malus</taxon>
    </lineage>
</organism>
<gene>
    <name evidence="6" type="ORF">DVH24_004498</name>
</gene>
<dbReference type="PROSITE" id="PS50005">
    <property type="entry name" value="TPR"/>
    <property type="match status" value="1"/>
</dbReference>
<protein>
    <submittedName>
        <fullName evidence="6">Uncharacterized protein</fullName>
    </submittedName>
</protein>
<sequence>MESLAKLHLRHQPLTLSLNPHCSSFPKPLSSFRPPRQSPTFNFTTLTIRASSSSLPPPSSAHPPHQNPPNPKPNSSFKTLAPLAAPIIKATCAAIAAAAFFFMRFNHRTAMAATAVAPSTVEPVEQESPADSVSYEEKERVLEEQLSQNPDDVEALRNLMEVRIKSNKLAEAIQVLERLIELEPEDFEWQLLKANVHSYMGEVDLANSEFEDILSKNPFKVEAFHGLVMSASQSPEKLKSVMKRVEEAMVKCKKDGNMSDVRDFKLLVAQIRVMESKYSDALKLYQELVREEPRDFRPYLCQGIIYTMLRKTNEAEKQFEKFRKLVPKNHPYKEYFDDNMFATKLFGQKMERETAASNV</sequence>
<dbReference type="InterPro" id="IPR019734">
    <property type="entry name" value="TPR_rpt"/>
</dbReference>
<dbReference type="InterPro" id="IPR051012">
    <property type="entry name" value="CellSynth/LPSAsmb/PSIAsmb"/>
</dbReference>
<dbReference type="SMART" id="SM00028">
    <property type="entry name" value="TPR"/>
    <property type="match status" value="3"/>
</dbReference>
<proteinExistence type="predicted"/>
<accession>A0A498IEM2</accession>
<comment type="caution">
    <text evidence="6">The sequence shown here is derived from an EMBL/GenBank/DDBJ whole genome shotgun (WGS) entry which is preliminary data.</text>
</comment>
<feature type="region of interest" description="Disordered" evidence="4">
    <location>
        <begin position="51"/>
        <end position="77"/>
    </location>
</feature>
<reference evidence="6 7" key="1">
    <citation type="submission" date="2018-10" db="EMBL/GenBank/DDBJ databases">
        <title>A high-quality apple genome assembly.</title>
        <authorList>
            <person name="Hu J."/>
        </authorList>
    </citation>
    <scope>NUCLEOTIDE SEQUENCE [LARGE SCALE GENOMIC DNA]</scope>
    <source>
        <strain evidence="7">cv. HFTH1</strain>
        <tissue evidence="6">Young leaf</tissue>
    </source>
</reference>
<keyword evidence="5" id="KW-0812">Transmembrane</keyword>
<dbReference type="EMBL" id="RDQH01000338">
    <property type="protein sequence ID" value="RXH80584.1"/>
    <property type="molecule type" value="Genomic_DNA"/>
</dbReference>
<evidence type="ECO:0000256" key="4">
    <source>
        <dbReference type="SAM" id="MobiDB-lite"/>
    </source>
</evidence>
<evidence type="ECO:0000256" key="5">
    <source>
        <dbReference type="SAM" id="Phobius"/>
    </source>
</evidence>
<dbReference type="PANTHER" id="PTHR45586">
    <property type="entry name" value="TPR REPEAT-CONTAINING PROTEIN PA4667"/>
    <property type="match status" value="1"/>
</dbReference>
<evidence type="ECO:0000256" key="2">
    <source>
        <dbReference type="ARBA" id="ARBA00022803"/>
    </source>
</evidence>
<evidence type="ECO:0000256" key="1">
    <source>
        <dbReference type="ARBA" id="ARBA00022737"/>
    </source>
</evidence>
<keyword evidence="7" id="KW-1185">Reference proteome</keyword>
<dbReference type="InterPro" id="IPR011990">
    <property type="entry name" value="TPR-like_helical_dom_sf"/>
</dbReference>
<dbReference type="Proteomes" id="UP000290289">
    <property type="component" value="Chromosome 12"/>
</dbReference>
<dbReference type="STRING" id="3750.A0A498IEM2"/>
<dbReference type="Gene3D" id="1.25.40.10">
    <property type="entry name" value="Tetratricopeptide repeat domain"/>
    <property type="match status" value="2"/>
</dbReference>
<keyword evidence="5" id="KW-1133">Transmembrane helix</keyword>
<keyword evidence="1" id="KW-0677">Repeat</keyword>
<feature type="transmembrane region" description="Helical" evidence="5">
    <location>
        <begin position="80"/>
        <end position="102"/>
    </location>
</feature>
<evidence type="ECO:0000313" key="6">
    <source>
        <dbReference type="EMBL" id="RXH80584.1"/>
    </source>
</evidence>
<dbReference type="AlphaFoldDB" id="A0A498IEM2"/>
<name>A0A498IEM2_MALDO</name>
<feature type="compositionally biased region" description="Pro residues" evidence="4">
    <location>
        <begin position="55"/>
        <end position="72"/>
    </location>
</feature>
<keyword evidence="5" id="KW-0472">Membrane</keyword>